<evidence type="ECO:0000256" key="2">
    <source>
        <dbReference type="ARBA" id="ARBA00022475"/>
    </source>
</evidence>
<keyword evidence="13" id="KW-1185">Reference proteome</keyword>
<proteinExistence type="predicted"/>
<comment type="caution">
    <text evidence="12">The sequence shown here is derived from an EMBL/GenBank/DDBJ whole genome shotgun (WGS) entry which is preliminary data.</text>
</comment>
<feature type="disulfide bond" evidence="8">
    <location>
        <begin position="701"/>
        <end position="728"/>
    </location>
</feature>
<dbReference type="SUPFAM" id="SSF49854">
    <property type="entry name" value="Spermadhesin, CUB domain"/>
    <property type="match status" value="3"/>
</dbReference>
<dbReference type="FunFam" id="2.10.70.10:FF:000010">
    <property type="entry name" value="Seizure related 6 homolog like"/>
    <property type="match status" value="1"/>
</dbReference>
<dbReference type="SMART" id="SM00032">
    <property type="entry name" value="CCP"/>
    <property type="match status" value="5"/>
</dbReference>
<gene>
    <name evidence="12" type="ORF">U0070_003534</name>
</gene>
<protein>
    <recommendedName>
        <fullName evidence="14">Seizure protein 6 homolog</fullName>
    </recommendedName>
</protein>
<feature type="domain" description="Sushi" evidence="11">
    <location>
        <begin position="493"/>
        <end position="554"/>
    </location>
</feature>
<dbReference type="InterPro" id="IPR051277">
    <property type="entry name" value="SEZ6_CSMD_C4BPB_Regulators"/>
</dbReference>
<dbReference type="SUPFAM" id="SSF57535">
    <property type="entry name" value="Complement control module/SCR domain"/>
    <property type="match status" value="5"/>
</dbReference>
<feature type="domain" description="Sushi" evidence="11">
    <location>
        <begin position="792"/>
        <end position="853"/>
    </location>
</feature>
<keyword evidence="3 8" id="KW-0768">Sushi</keyword>
<dbReference type="PANTHER" id="PTHR45656">
    <property type="entry name" value="PROTEIN CBR-CLEC-78"/>
    <property type="match status" value="1"/>
</dbReference>
<dbReference type="Pfam" id="PF00431">
    <property type="entry name" value="CUB"/>
    <property type="match status" value="2"/>
</dbReference>
<dbReference type="Gene3D" id="2.60.120.290">
    <property type="entry name" value="Spermadhesin, CUB domain"/>
    <property type="match status" value="2"/>
</dbReference>
<keyword evidence="2" id="KW-1003">Cell membrane</keyword>
<accession>A0AAW0JTN8</accession>
<dbReference type="FunFam" id="2.10.70.10:FF:000009">
    <property type="entry name" value="Seizure related 6 homolog like"/>
    <property type="match status" value="1"/>
</dbReference>
<evidence type="ECO:0000256" key="6">
    <source>
        <dbReference type="ARBA" id="ARBA00023180"/>
    </source>
</evidence>
<dbReference type="InterPro" id="IPR000436">
    <property type="entry name" value="Sushi_SCR_CCP_dom"/>
</dbReference>
<dbReference type="Proteomes" id="UP001488838">
    <property type="component" value="Unassembled WGS sequence"/>
</dbReference>
<feature type="region of interest" description="Disordered" evidence="9">
    <location>
        <begin position="204"/>
        <end position="225"/>
    </location>
</feature>
<evidence type="ECO:0000259" key="11">
    <source>
        <dbReference type="PROSITE" id="PS50923"/>
    </source>
</evidence>
<dbReference type="CDD" id="cd00041">
    <property type="entry name" value="CUB"/>
    <property type="match status" value="3"/>
</dbReference>
<reference evidence="12 13" key="1">
    <citation type="journal article" date="2023" name="bioRxiv">
        <title>Conserved and derived expression patterns and positive selection on dental genes reveal complex evolutionary context of ever-growing rodent molars.</title>
        <authorList>
            <person name="Calamari Z.T."/>
            <person name="Song A."/>
            <person name="Cohen E."/>
            <person name="Akter M."/>
            <person name="Roy R.D."/>
            <person name="Hallikas O."/>
            <person name="Christensen M.M."/>
            <person name="Li P."/>
            <person name="Marangoni P."/>
            <person name="Jernvall J."/>
            <person name="Klein O.D."/>
        </authorList>
    </citation>
    <scope>NUCLEOTIDE SEQUENCE [LARGE SCALE GENOMIC DNA]</scope>
    <source>
        <strain evidence="12">V071</strain>
    </source>
</reference>
<dbReference type="CDD" id="cd00033">
    <property type="entry name" value="CCP"/>
    <property type="match status" value="5"/>
</dbReference>
<dbReference type="PROSITE" id="PS01180">
    <property type="entry name" value="CUB"/>
    <property type="match status" value="2"/>
</dbReference>
<dbReference type="InterPro" id="IPR035914">
    <property type="entry name" value="Sperma_CUB_dom_sf"/>
</dbReference>
<dbReference type="SMART" id="SM00042">
    <property type="entry name" value="CUB"/>
    <property type="match status" value="2"/>
</dbReference>
<dbReference type="InterPro" id="IPR000859">
    <property type="entry name" value="CUB_dom"/>
</dbReference>
<keyword evidence="2" id="KW-0472">Membrane</keyword>
<keyword evidence="6" id="KW-0325">Glycoprotein</keyword>
<comment type="caution">
    <text evidence="8">Lacks conserved residue(s) required for the propagation of feature annotation.</text>
</comment>
<evidence type="ECO:0000256" key="5">
    <source>
        <dbReference type="ARBA" id="ARBA00023157"/>
    </source>
</evidence>
<dbReference type="Pfam" id="PF00084">
    <property type="entry name" value="Sushi"/>
    <property type="match status" value="5"/>
</dbReference>
<organism evidence="12 13">
    <name type="scientific">Myodes glareolus</name>
    <name type="common">Bank vole</name>
    <name type="synonym">Clethrionomys glareolus</name>
    <dbReference type="NCBI Taxonomy" id="447135"/>
    <lineage>
        <taxon>Eukaryota</taxon>
        <taxon>Metazoa</taxon>
        <taxon>Chordata</taxon>
        <taxon>Craniata</taxon>
        <taxon>Vertebrata</taxon>
        <taxon>Euteleostomi</taxon>
        <taxon>Mammalia</taxon>
        <taxon>Eutheria</taxon>
        <taxon>Euarchontoglires</taxon>
        <taxon>Glires</taxon>
        <taxon>Rodentia</taxon>
        <taxon>Myomorpha</taxon>
        <taxon>Muroidea</taxon>
        <taxon>Cricetidae</taxon>
        <taxon>Arvicolinae</taxon>
        <taxon>Myodes</taxon>
    </lineage>
</organism>
<dbReference type="EMBL" id="JBBHLL010000019">
    <property type="protein sequence ID" value="KAK7830079.1"/>
    <property type="molecule type" value="Genomic_DNA"/>
</dbReference>
<feature type="region of interest" description="Disordered" evidence="9">
    <location>
        <begin position="1"/>
        <end position="20"/>
    </location>
</feature>
<feature type="domain" description="Sushi" evidence="11">
    <location>
        <begin position="318"/>
        <end position="377"/>
    </location>
</feature>
<feature type="compositionally biased region" description="Pro residues" evidence="9">
    <location>
        <begin position="53"/>
        <end position="64"/>
    </location>
</feature>
<sequence>MDGELTAAPTPEQPDPGVHFVTTAPTLKLLNHHPLLEEFLQEGLERSEEAPRPALPFQPDPPTPVTSSPLPRLTNQDSRPVFTSPTPAVAAAPTQPHPREKPWNPESEAPELLITSPLPPGPSMAVPTLHPEDRPSTTPTSRTWTPTQEGPGDMGKPWVPEAVSQTTGLGIEGTIATSTASGDDEETTTTSTIITTTITTVQSPGPCSWNFSGPEGSLDSPTAPSSPSDVGLDCFYYISVYPGYGVEIKVENISLQEGETITVEGLGGSDPLPLANQSFLLRGQVIRSPTHQAALRFQSLPPPIGPGTFHFHYQAYLLSCHFPQRPAYGDVTVTSLHPGGSARFHCATGYQLKGAKFLTCLNATQPFWDSQEPVCIAACGGVIRNATTGRIVSPGFPGNYSNNLTCHWLLEAPESQRLHLHFEKVSLAEDDDRLIIRNGNNVEAPPVYDSYEVEYLPIEGLLSSGRYFFVEFSTDSSGAAAGMALRYEAFQQGHCYEPFVKYGNFSSSAPSYPVGTTVEFSCDPGYTLEQGSIIIECVDLHDPQWNETEPACRAVCSGEITDSAGVVLSPNWPEPYGRGQDCIWGVHVEEDKRIMLDIRVLRIGSGDVLTFYDGDDLTARVLGQYSGPRGHFKLFTSMADVTIQFQSDPGTSALGYQQGFVIHFFEVPRNDTCPELPEIPNGWKSPSQPELVHGTVVTYQCYPGYQVVGSSILMCQWDLSWSEDLPSCQRGDVEHSRRLISSPKFPVGATVQYICDQGFVLTGSAILTCHDRQAGSPKWSDRAPKCLLEQFKPCHGLSAPENGARSPEKRLHPAGATIHFSCAPGYVLKGQASIKCVPGHPSHWSDPPPICRAASLNGFYNGRSLDVAKTPATSSALDAAHMAAAIFLPLVAMVLLVGGVYLYFSRLQGKSPLQLPRTHPRPYNRITVESAFDNPTYETGVCQRVLPSPPFALGRWIVAFHNVQIFYKFPTPRSLFPLQETREYEEGAAWGCTCSPVSQANGRAPGPLLSLHLLYIPPGKRHHHSLKKLCPSLPAMPTNLTGAHFHQPTLPRFSYALALRPEAAGRAGHFLHMATIQPWHVGTPEELICSSGNGTRVPLTGPSPVAKVVLNGDLLVVLACQYQPLREVSSPSLKAQNWSYAFDPVLGRCYKCPPFPLVPLLSHLRCSPFLPLCYGMPGEGRYILERSRSPRTQECGTELKSEIPRRKPSPDRRPLCTYDVLYGVWAPAREQSFISVVSLLKWCFWKKIKQCERCFLGGERVVDECDMDLGMRRPAGSTNQSSPDFMRKKMCNSYIDHKRSLLEASASHLLCSLSWSPLEHPELELSKVAPSPALTGLTSSFRLQKKGVWSDFCSSGTCQQSQLSFSSLAHCPLLFSAATDVLIKAKPCSLGMCQQLTSVPSNTFRLTQQHSCALGSRKEANERGHMRLQLLSSTASSAVRQKYLSTSESENKG</sequence>
<dbReference type="PROSITE" id="PS50923">
    <property type="entry name" value="SUSHI"/>
    <property type="match status" value="5"/>
</dbReference>
<feature type="region of interest" description="Disordered" evidence="9">
    <location>
        <begin position="40"/>
        <end position="158"/>
    </location>
</feature>
<evidence type="ECO:0000313" key="13">
    <source>
        <dbReference type="Proteomes" id="UP001488838"/>
    </source>
</evidence>
<evidence type="ECO:0000256" key="8">
    <source>
        <dbReference type="PROSITE-ProRule" id="PRU00302"/>
    </source>
</evidence>
<feature type="disulfide bond" evidence="7">
    <location>
        <begin position="379"/>
        <end position="406"/>
    </location>
</feature>
<dbReference type="Gene3D" id="2.10.70.10">
    <property type="entry name" value="Complement Module, domain 1"/>
    <property type="match status" value="5"/>
</dbReference>
<evidence type="ECO:0000256" key="1">
    <source>
        <dbReference type="ARBA" id="ARBA00004251"/>
    </source>
</evidence>
<feature type="domain" description="Sushi" evidence="11">
    <location>
        <begin position="731"/>
        <end position="788"/>
    </location>
</feature>
<dbReference type="InterPro" id="IPR035976">
    <property type="entry name" value="Sushi/SCR/CCP_sf"/>
</dbReference>
<evidence type="ECO:0000256" key="4">
    <source>
        <dbReference type="ARBA" id="ARBA00022737"/>
    </source>
</evidence>
<keyword evidence="4" id="KW-0677">Repeat</keyword>
<dbReference type="FunFam" id="2.60.120.290:FF:000015">
    <property type="entry name" value="Seizure protein 6 homolog isoform 2"/>
    <property type="match status" value="1"/>
</dbReference>
<evidence type="ECO:0000259" key="10">
    <source>
        <dbReference type="PROSITE" id="PS01180"/>
    </source>
</evidence>
<keyword evidence="5 8" id="KW-1015">Disulfide bond</keyword>
<feature type="compositionally biased region" description="Polar residues" evidence="9">
    <location>
        <begin position="65"/>
        <end position="78"/>
    </location>
</feature>
<feature type="compositionally biased region" description="Low complexity" evidence="9">
    <location>
        <begin position="80"/>
        <end position="94"/>
    </location>
</feature>
<feature type="domain" description="CUB" evidence="10">
    <location>
        <begin position="556"/>
        <end position="667"/>
    </location>
</feature>
<evidence type="ECO:0008006" key="14">
    <source>
        <dbReference type="Google" id="ProtNLM"/>
    </source>
</evidence>
<evidence type="ECO:0000256" key="3">
    <source>
        <dbReference type="ARBA" id="ARBA00022659"/>
    </source>
</evidence>
<feature type="domain" description="CUB" evidence="10">
    <location>
        <begin position="379"/>
        <end position="490"/>
    </location>
</feature>
<evidence type="ECO:0000256" key="7">
    <source>
        <dbReference type="PROSITE-ProRule" id="PRU00059"/>
    </source>
</evidence>
<feature type="domain" description="Sushi" evidence="11">
    <location>
        <begin position="671"/>
        <end position="730"/>
    </location>
</feature>
<dbReference type="GO" id="GO:0005886">
    <property type="term" value="C:plasma membrane"/>
    <property type="evidence" value="ECO:0007669"/>
    <property type="project" value="UniProtKB-SubCell"/>
</dbReference>
<evidence type="ECO:0000313" key="12">
    <source>
        <dbReference type="EMBL" id="KAK7830079.1"/>
    </source>
</evidence>
<comment type="subcellular location">
    <subcellularLocation>
        <location evidence="1">Cell membrane</location>
        <topology evidence="1">Single-pass type I membrane protein</topology>
    </subcellularLocation>
</comment>
<feature type="compositionally biased region" description="Low complexity" evidence="9">
    <location>
        <begin position="136"/>
        <end position="147"/>
    </location>
</feature>
<name>A0AAW0JTN8_MYOGA</name>
<evidence type="ECO:0000256" key="9">
    <source>
        <dbReference type="SAM" id="MobiDB-lite"/>
    </source>
</evidence>
<dbReference type="PANTHER" id="PTHR45656:SF1">
    <property type="entry name" value="SEIZURE PROTEIN 6 HOMOLOG"/>
    <property type="match status" value="1"/>
</dbReference>